<dbReference type="InterPro" id="IPR036264">
    <property type="entry name" value="Bact_exopeptidase_dim_dom"/>
</dbReference>
<dbReference type="AlphaFoldDB" id="A0A2G8LBP4"/>
<dbReference type="InterPro" id="IPR052030">
    <property type="entry name" value="Peptidase_M20/M20A_hydrolases"/>
</dbReference>
<dbReference type="STRING" id="307972.A0A2G8LBP4"/>
<gene>
    <name evidence="3" type="ORF">BSL78_05488</name>
</gene>
<evidence type="ECO:0000313" key="3">
    <source>
        <dbReference type="EMBL" id="PIK57580.1"/>
    </source>
</evidence>
<protein>
    <recommendedName>
        <fullName evidence="1">Peptidase M20 domain-containing protein 2</fullName>
    </recommendedName>
</protein>
<name>A0A2G8LBP4_STIJA</name>
<reference evidence="3 4" key="1">
    <citation type="journal article" date="2017" name="PLoS Biol.">
        <title>The sea cucumber genome provides insights into morphological evolution and visceral regeneration.</title>
        <authorList>
            <person name="Zhang X."/>
            <person name="Sun L."/>
            <person name="Yuan J."/>
            <person name="Sun Y."/>
            <person name="Gao Y."/>
            <person name="Zhang L."/>
            <person name="Li S."/>
            <person name="Dai H."/>
            <person name="Hamel J.F."/>
            <person name="Liu C."/>
            <person name="Yu Y."/>
            <person name="Liu S."/>
            <person name="Lin W."/>
            <person name="Guo K."/>
            <person name="Jin S."/>
            <person name="Xu P."/>
            <person name="Storey K.B."/>
            <person name="Huan P."/>
            <person name="Zhang T."/>
            <person name="Zhou Y."/>
            <person name="Zhang J."/>
            <person name="Lin C."/>
            <person name="Li X."/>
            <person name="Xing L."/>
            <person name="Huo D."/>
            <person name="Sun M."/>
            <person name="Wang L."/>
            <person name="Mercier A."/>
            <person name="Li F."/>
            <person name="Yang H."/>
            <person name="Xiang J."/>
        </authorList>
    </citation>
    <scope>NUCLEOTIDE SEQUENCE [LARGE SCALE GENOMIC DNA]</scope>
    <source>
        <strain evidence="3">Shaxun</strain>
        <tissue evidence="3">Muscle</tissue>
    </source>
</reference>
<dbReference type="InterPro" id="IPR002933">
    <property type="entry name" value="Peptidase_M20"/>
</dbReference>
<comment type="similarity">
    <text evidence="1">Belongs to the peptidase M20A family.</text>
</comment>
<dbReference type="PANTHER" id="PTHR30575:SF0">
    <property type="entry name" value="XAA-ARG DIPEPTIDASE"/>
    <property type="match status" value="1"/>
</dbReference>
<comment type="caution">
    <text evidence="3">The sequence shown here is derived from an EMBL/GenBank/DDBJ whole genome shotgun (WGS) entry which is preliminary data.</text>
</comment>
<dbReference type="PANTHER" id="PTHR30575">
    <property type="entry name" value="PEPTIDASE M20"/>
    <property type="match status" value="1"/>
</dbReference>
<keyword evidence="4" id="KW-1185">Reference proteome</keyword>
<dbReference type="GO" id="GO:0016805">
    <property type="term" value="F:dipeptidase activity"/>
    <property type="evidence" value="ECO:0007669"/>
    <property type="project" value="InterPro"/>
</dbReference>
<feature type="domain" description="Peptidase M20 dimerisation" evidence="2">
    <location>
        <begin position="167"/>
        <end position="260"/>
    </location>
</feature>
<dbReference type="FunFam" id="3.30.70.360:FF:000004">
    <property type="entry name" value="Peptidase M20 domain-containing protein 2"/>
    <property type="match status" value="1"/>
</dbReference>
<dbReference type="Pfam" id="PF07687">
    <property type="entry name" value="M20_dimer"/>
    <property type="match status" value="1"/>
</dbReference>
<dbReference type="Gene3D" id="3.40.630.10">
    <property type="entry name" value="Zn peptidases"/>
    <property type="match status" value="1"/>
</dbReference>
<dbReference type="InterPro" id="IPR011650">
    <property type="entry name" value="Peptidase_M20_dimer"/>
</dbReference>
<dbReference type="EMBL" id="MRZV01000138">
    <property type="protein sequence ID" value="PIK57580.1"/>
    <property type="molecule type" value="Genomic_DNA"/>
</dbReference>
<dbReference type="InterPro" id="IPR017144">
    <property type="entry name" value="Xaa-Arg_dipeptidase"/>
</dbReference>
<proteinExistence type="inferred from homology"/>
<evidence type="ECO:0000256" key="1">
    <source>
        <dbReference type="PIRNR" id="PIRNR037226"/>
    </source>
</evidence>
<dbReference type="InterPro" id="IPR017439">
    <property type="entry name" value="Amidohydrolase"/>
</dbReference>
<accession>A0A2G8LBP4</accession>
<dbReference type="NCBIfam" id="TIGR01891">
    <property type="entry name" value="amidohydrolases"/>
    <property type="match status" value="1"/>
</dbReference>
<organism evidence="3 4">
    <name type="scientific">Stichopus japonicus</name>
    <name type="common">Sea cucumber</name>
    <dbReference type="NCBI Taxonomy" id="307972"/>
    <lineage>
        <taxon>Eukaryota</taxon>
        <taxon>Metazoa</taxon>
        <taxon>Echinodermata</taxon>
        <taxon>Eleutherozoa</taxon>
        <taxon>Echinozoa</taxon>
        <taxon>Holothuroidea</taxon>
        <taxon>Aspidochirotacea</taxon>
        <taxon>Aspidochirotida</taxon>
        <taxon>Stichopodidae</taxon>
        <taxon>Apostichopus</taxon>
    </lineage>
</organism>
<evidence type="ECO:0000313" key="4">
    <source>
        <dbReference type="Proteomes" id="UP000230750"/>
    </source>
</evidence>
<dbReference type="OrthoDB" id="6119954at2759"/>
<dbReference type="CDD" id="cd05672">
    <property type="entry name" value="M20_ACY1L2-like"/>
    <property type="match status" value="1"/>
</dbReference>
<sequence length="405" mass="43772">MEAVAVDKIDSSSERLNTLSQELWNNPELCFEEHHAHEILTTFLEKEGFQVQKQYILKTAFKATFGNDDGPQIALMAEYDALPDIGHACGHNLIAEAAIGAALGAKAALEQMKQPRGRVIVLGTPAEEGGCGKALLIKGTALEGIDVAMMVHPYKASIAKPNKLTFIQARYHFHGKAAHAAMSPWMGKNALDAAVQCYTGISAQRQQFRPDVRVHGIFTNGGSRPNIIPEEAELLYYIRASKTVELESVVKKCENCAKGAAIAADCTVDIKYESFYAEVLSNLQLADLFQKNCESLGMDFSKDDKIVKSLGGSTDMGNVSFVVPSIHPMYAINTDAPNHSREFTTAAGSPGAQKSTLIQAKAMALTALQLLLPGGDALLKNIKAEFAEVPPNPYVNGQKSFENTS</sequence>
<dbReference type="Pfam" id="PF01546">
    <property type="entry name" value="Peptidase_M20"/>
    <property type="match status" value="1"/>
</dbReference>
<dbReference type="Gene3D" id="3.30.70.360">
    <property type="match status" value="1"/>
</dbReference>
<dbReference type="SUPFAM" id="SSF55031">
    <property type="entry name" value="Bacterial exopeptidase dimerisation domain"/>
    <property type="match status" value="1"/>
</dbReference>
<evidence type="ECO:0000259" key="2">
    <source>
        <dbReference type="Pfam" id="PF07687"/>
    </source>
</evidence>
<dbReference type="Proteomes" id="UP000230750">
    <property type="component" value="Unassembled WGS sequence"/>
</dbReference>
<dbReference type="SUPFAM" id="SSF53187">
    <property type="entry name" value="Zn-dependent exopeptidases"/>
    <property type="match status" value="1"/>
</dbReference>
<dbReference type="PIRSF" id="PIRSF037226">
    <property type="entry name" value="Amidohydrolase_ACY1L2_prd"/>
    <property type="match status" value="1"/>
</dbReference>